<evidence type="ECO:0000259" key="3">
    <source>
        <dbReference type="PROSITE" id="PS50004"/>
    </source>
</evidence>
<proteinExistence type="predicted"/>
<comment type="caution">
    <text evidence="4">The sequence shown here is derived from an EMBL/GenBank/DDBJ whole genome shotgun (WGS) entry which is preliminary data.</text>
</comment>
<organism evidence="4 5">
    <name type="scientific">Striga asiatica</name>
    <name type="common">Asiatic witchweed</name>
    <name type="synonym">Buchnera asiatica</name>
    <dbReference type="NCBI Taxonomy" id="4170"/>
    <lineage>
        <taxon>Eukaryota</taxon>
        <taxon>Viridiplantae</taxon>
        <taxon>Streptophyta</taxon>
        <taxon>Embryophyta</taxon>
        <taxon>Tracheophyta</taxon>
        <taxon>Spermatophyta</taxon>
        <taxon>Magnoliopsida</taxon>
        <taxon>eudicotyledons</taxon>
        <taxon>Gunneridae</taxon>
        <taxon>Pentapetalae</taxon>
        <taxon>asterids</taxon>
        <taxon>lamiids</taxon>
        <taxon>Lamiales</taxon>
        <taxon>Orobanchaceae</taxon>
        <taxon>Buchnereae</taxon>
        <taxon>Striga</taxon>
    </lineage>
</organism>
<evidence type="ECO:0000313" key="5">
    <source>
        <dbReference type="Proteomes" id="UP000325081"/>
    </source>
</evidence>
<keyword evidence="5" id="KW-1185">Reference proteome</keyword>
<dbReference type="AlphaFoldDB" id="A0A5A7QN44"/>
<dbReference type="SMART" id="SM00239">
    <property type="entry name" value="C2"/>
    <property type="match status" value="1"/>
</dbReference>
<feature type="domain" description="C2" evidence="3">
    <location>
        <begin position="24"/>
        <end position="139"/>
    </location>
</feature>
<dbReference type="Proteomes" id="UP000325081">
    <property type="component" value="Unassembled WGS sequence"/>
</dbReference>
<name>A0A5A7QN44_STRAF</name>
<dbReference type="Gene3D" id="2.60.40.150">
    <property type="entry name" value="C2 domain"/>
    <property type="match status" value="1"/>
</dbReference>
<dbReference type="SUPFAM" id="SSF49562">
    <property type="entry name" value="C2 domain (Calcium/lipid-binding domain, CaLB)"/>
    <property type="match status" value="1"/>
</dbReference>
<dbReference type="OrthoDB" id="419768at2759"/>
<dbReference type="Pfam" id="PF00168">
    <property type="entry name" value="C2"/>
    <property type="match status" value="1"/>
</dbReference>
<dbReference type="PANTHER" id="PTHR46502:SF2">
    <property type="entry name" value="16 KDA PHLOEM PROTEIN 2"/>
    <property type="match status" value="1"/>
</dbReference>
<gene>
    <name evidence="4" type="ORF">STAS_23450</name>
</gene>
<evidence type="ECO:0000256" key="2">
    <source>
        <dbReference type="ARBA" id="ARBA00022837"/>
    </source>
</evidence>
<evidence type="ECO:0000256" key="1">
    <source>
        <dbReference type="ARBA" id="ARBA00022723"/>
    </source>
</evidence>
<dbReference type="PROSITE" id="PS50004">
    <property type="entry name" value="C2"/>
    <property type="match status" value="1"/>
</dbReference>
<keyword evidence="1" id="KW-0479">Metal-binding</keyword>
<dbReference type="EMBL" id="BKCP01007515">
    <property type="protein sequence ID" value="GER46416.1"/>
    <property type="molecule type" value="Genomic_DNA"/>
</dbReference>
<dbReference type="GO" id="GO:0046872">
    <property type="term" value="F:metal ion binding"/>
    <property type="evidence" value="ECO:0007669"/>
    <property type="project" value="UniProtKB-KW"/>
</dbReference>
<reference evidence="5" key="1">
    <citation type="journal article" date="2019" name="Curr. Biol.">
        <title>Genome Sequence of Striga asiatica Provides Insight into the Evolution of Plant Parasitism.</title>
        <authorList>
            <person name="Yoshida S."/>
            <person name="Kim S."/>
            <person name="Wafula E.K."/>
            <person name="Tanskanen J."/>
            <person name="Kim Y.M."/>
            <person name="Honaas L."/>
            <person name="Yang Z."/>
            <person name="Spallek T."/>
            <person name="Conn C.E."/>
            <person name="Ichihashi Y."/>
            <person name="Cheong K."/>
            <person name="Cui S."/>
            <person name="Der J.P."/>
            <person name="Gundlach H."/>
            <person name="Jiao Y."/>
            <person name="Hori C."/>
            <person name="Ishida J.K."/>
            <person name="Kasahara H."/>
            <person name="Kiba T."/>
            <person name="Kim M.S."/>
            <person name="Koo N."/>
            <person name="Laohavisit A."/>
            <person name="Lee Y.H."/>
            <person name="Lumba S."/>
            <person name="McCourt P."/>
            <person name="Mortimer J.C."/>
            <person name="Mutuku J.M."/>
            <person name="Nomura T."/>
            <person name="Sasaki-Sekimoto Y."/>
            <person name="Seto Y."/>
            <person name="Wang Y."/>
            <person name="Wakatake T."/>
            <person name="Sakakibara H."/>
            <person name="Demura T."/>
            <person name="Yamaguchi S."/>
            <person name="Yoneyama K."/>
            <person name="Manabe R.I."/>
            <person name="Nelson D.C."/>
            <person name="Schulman A.H."/>
            <person name="Timko M.P."/>
            <person name="dePamphilis C.W."/>
            <person name="Choi D."/>
            <person name="Shirasu K."/>
        </authorList>
    </citation>
    <scope>NUCLEOTIDE SEQUENCE [LARGE SCALE GENOMIC DNA]</scope>
    <source>
        <strain evidence="5">cv. UVA1</strain>
    </source>
</reference>
<dbReference type="InterPro" id="IPR035892">
    <property type="entry name" value="C2_domain_sf"/>
</dbReference>
<keyword evidence="2" id="KW-0106">Calcium</keyword>
<sequence length="182" mass="20102">MHHLDKKEIGERIKESFSRLHFLSLLLLKFSALNRSMAEGTLEVVLVGAKGLESTDFLSGGDPYAILSCRTQEKKSSVASGQGACPEWNETFLFSISGSVDELKIKLMDKDTFTADDIVGEATIPLETVFAEGSVPTMAYNVVKDENYCGEVRVGLKFTHQRSRGFSVEDENIGGWRQSSLE</sequence>
<evidence type="ECO:0000313" key="4">
    <source>
        <dbReference type="EMBL" id="GER46416.1"/>
    </source>
</evidence>
<protein>
    <submittedName>
        <fullName evidence="4">Calcium-dependent lipid-binding family protein</fullName>
    </submittedName>
</protein>
<accession>A0A5A7QN44</accession>
<dbReference type="InterPro" id="IPR000008">
    <property type="entry name" value="C2_dom"/>
</dbReference>
<dbReference type="PANTHER" id="PTHR46502">
    <property type="entry name" value="C2 DOMAIN-CONTAINING"/>
    <property type="match status" value="1"/>
</dbReference>